<gene>
    <name evidence="2" type="ORF">CLV71_10639</name>
</gene>
<dbReference type="InterPro" id="IPR007278">
    <property type="entry name" value="DUF397"/>
</dbReference>
<proteinExistence type="predicted"/>
<dbReference type="EMBL" id="SOCP01000006">
    <property type="protein sequence ID" value="TDV50699.1"/>
    <property type="molecule type" value="Genomic_DNA"/>
</dbReference>
<evidence type="ECO:0000259" key="1">
    <source>
        <dbReference type="Pfam" id="PF04149"/>
    </source>
</evidence>
<dbReference type="RefSeq" id="WP_133903953.1">
    <property type="nucleotide sequence ID" value="NZ_SOCP01000006.1"/>
</dbReference>
<dbReference type="Proteomes" id="UP000294927">
    <property type="component" value="Unassembled WGS sequence"/>
</dbReference>
<reference evidence="2 3" key="1">
    <citation type="submission" date="2019-03" db="EMBL/GenBank/DDBJ databases">
        <title>Genomic Encyclopedia of Archaeal and Bacterial Type Strains, Phase II (KMG-II): from individual species to whole genera.</title>
        <authorList>
            <person name="Goeker M."/>
        </authorList>
    </citation>
    <scope>NUCLEOTIDE SEQUENCE [LARGE SCALE GENOMIC DNA]</scope>
    <source>
        <strain evidence="2 3">DSM 45499</strain>
    </source>
</reference>
<organism evidence="2 3">
    <name type="scientific">Actinophytocola oryzae</name>
    <dbReference type="NCBI Taxonomy" id="502181"/>
    <lineage>
        <taxon>Bacteria</taxon>
        <taxon>Bacillati</taxon>
        <taxon>Actinomycetota</taxon>
        <taxon>Actinomycetes</taxon>
        <taxon>Pseudonocardiales</taxon>
        <taxon>Pseudonocardiaceae</taxon>
    </lineage>
</organism>
<sequence length="71" mass="7795">MNGQFESWVRTHATFEKSSFSEGGDCVEVARTEVVGLRDSKDPNGPVLMLTRSVWDAFASGMLAGVFGRIR</sequence>
<dbReference type="Pfam" id="PF04149">
    <property type="entry name" value="DUF397"/>
    <property type="match status" value="1"/>
</dbReference>
<dbReference type="OrthoDB" id="4330022at2"/>
<dbReference type="AlphaFoldDB" id="A0A4R7VN57"/>
<comment type="caution">
    <text evidence="2">The sequence shown here is derived from an EMBL/GenBank/DDBJ whole genome shotgun (WGS) entry which is preliminary data.</text>
</comment>
<evidence type="ECO:0000313" key="2">
    <source>
        <dbReference type="EMBL" id="TDV50699.1"/>
    </source>
</evidence>
<accession>A0A4R7VN57</accession>
<name>A0A4R7VN57_9PSEU</name>
<protein>
    <submittedName>
        <fullName evidence="2">Uncharacterized protein DUF397</fullName>
    </submittedName>
</protein>
<keyword evidence="3" id="KW-1185">Reference proteome</keyword>
<evidence type="ECO:0000313" key="3">
    <source>
        <dbReference type="Proteomes" id="UP000294927"/>
    </source>
</evidence>
<feature type="domain" description="DUF397" evidence="1">
    <location>
        <begin position="13"/>
        <end position="61"/>
    </location>
</feature>